<dbReference type="PATRIC" id="fig|1006006.8.peg.432"/>
<reference evidence="2 3" key="1">
    <citation type="journal article" date="2011" name="J. Bacteriol.">
        <title>Complete genome sequence of Metallosphaera cuprina, a metal sulfide-oxidizing archaeon from a hot spring.</title>
        <authorList>
            <person name="Liu L.J."/>
            <person name="You X.Y."/>
            <person name="Zheng H."/>
            <person name="Wang S."/>
            <person name="Jiang C.Y."/>
            <person name="Liu S.J."/>
        </authorList>
    </citation>
    <scope>NUCLEOTIDE SEQUENCE [LARGE SCALE GENOMIC DNA]</scope>
    <source>
        <strain evidence="2 3">Ar-4</strain>
    </source>
</reference>
<dbReference type="eggNOG" id="arCOG08800">
    <property type="taxonomic scope" value="Archaea"/>
</dbReference>
<organism evidence="2 3">
    <name type="scientific">Metallosphaera cuprina (strain Ar-4)</name>
    <dbReference type="NCBI Taxonomy" id="1006006"/>
    <lineage>
        <taxon>Archaea</taxon>
        <taxon>Thermoproteota</taxon>
        <taxon>Thermoprotei</taxon>
        <taxon>Sulfolobales</taxon>
        <taxon>Sulfolobaceae</taxon>
        <taxon>Metallosphaera</taxon>
    </lineage>
</organism>
<dbReference type="Proteomes" id="UP000007812">
    <property type="component" value="Chromosome"/>
</dbReference>
<keyword evidence="1" id="KW-0472">Membrane</keyword>
<gene>
    <name evidence="2" type="ordered locus">Mcup_0429</name>
</gene>
<protein>
    <submittedName>
        <fullName evidence="2">Uncharacterized protein</fullName>
    </submittedName>
</protein>
<dbReference type="STRING" id="1006006.Mcup_0429"/>
<dbReference type="KEGG" id="mcn:Mcup_0429"/>
<proteinExistence type="predicted"/>
<evidence type="ECO:0000313" key="3">
    <source>
        <dbReference type="Proteomes" id="UP000007812"/>
    </source>
</evidence>
<dbReference type="InterPro" id="IPR053683">
    <property type="entry name" value="SlaA-like"/>
</dbReference>
<keyword evidence="1" id="KW-0812">Transmembrane</keyword>
<name>F4G038_METCR</name>
<dbReference type="NCBIfam" id="NF040787">
    <property type="entry name" value="S-lay_SlaA_Mtsph"/>
    <property type="match status" value="1"/>
</dbReference>
<dbReference type="HOGENOM" id="CLU_257028_0_0_2"/>
<keyword evidence="1" id="KW-1133">Transmembrane helix</keyword>
<evidence type="ECO:0000313" key="2">
    <source>
        <dbReference type="EMBL" id="AEB94537.1"/>
    </source>
</evidence>
<feature type="transmembrane region" description="Helical" evidence="1">
    <location>
        <begin position="7"/>
        <end position="26"/>
    </location>
</feature>
<dbReference type="EMBL" id="CP002656">
    <property type="protein sequence ID" value="AEB94537.1"/>
    <property type="molecule type" value="Genomic_DNA"/>
</dbReference>
<accession>F4G038</accession>
<keyword evidence="3" id="KW-1185">Reference proteome</keyword>
<dbReference type="OrthoDB" id="34604at2157"/>
<sequence>MNENTTRYLSILLVFLMGGSFLLGVVPQAQVSSTQSGITIAASNEWIGQGVVVLVSVYNPNVPMNYIGAKYVLGNISVGNGTEFLPLKQFNGTVYYVDNNNHYFWFFITMSNTSKVTTNGIFEGPYKTYYNYYLTLNSTLKIPQFELVKGFPYNLTSNYNIIVSAKSLWPYVNVSNLNYTFGSSKQITIKYSSGPSITINNYNANSANYSPTLMSSISNVPLNSTWEVFFNDSILQASPFYGLYGLFSTSPSSETPVTVYQNVSYVSVMNGGPVRTNISADNNDSNALALFGYADVYSGNVTLYTSSVVTSTNTQYATITPATSTTPTYIPSYVTGSQYENLINMNLFTKSTPIQITVQDVFGNSASIDVTGQIKETTVQSFSISLSSTSTVIQVNAFDNISNFTNITTLKHVYISLISSSGSPIQFRYVPEIGKSQLVYSAQVRLNETGEGTGIFSIPIYLELNQSSKPGILIPPYEQNVTVYLPPSYFSNTTILINATNDYGASYYFLGSSAPKNQTGLGTIAVRTPSLTSVYPAPGTSITTSNVTNYLEATYYEPNLAFGKTTTITVSNGEISYSGIPFATESAQILVPGSSPIPTNLSALGVHYITSPSGNGNFTFTIPRAALLSVIGKSYIPSGTTLTITIKDQLASQTLTLVYTFQTYAPSITVLTPTGSSSQAYFPPLPYNVLPEKHYINVTVTDQQYAQTLPNSVLTSTVKIYVENSSNDLAVPSSSAPSKTTISIVETSAGSGKFTASIYYTVTYSNGTYYFSINGNDIAPLTKIINGGKLVFSYTSPASNTQVNTTVTLSTSPFSLTTTPTTALPGQKVNVTVSSPGLVEATNMKYSGSLKIYAQLVEWNGYTQPSVVTVPITLKEVAAGSPVFGGSIVLGNSSVASVNNVTSLITASGYTVAPDTVVLINANASIGRTSTISSIVPYYTQQQIAVLNPGVNYSILNPTPASPFAKLEIKLNSSLFQLFSHPSTAGNYSSLTSAELSLLANQIATISTQNSKQLITGSALISNPKVSFYYNNSVWIITVPMTLWNGLPISSSIPLNVNLTDVVTVTPQVNSVHYVLVPNVSTGTVNIASAYYVPSVSSKTVTLNINGQVPPVISIIYNGENVTSGSVPFPNVTAGELVNVTVYAPDAVLNPNVPATGSTFNVTVVNTLNGEMTTLILTEIGSGPYYSGLLRIVPPTVYSPGVSGLISYSPGQLNKVVVNMNVLQGTYYNYQGLNQALKMIGSAYFNIGILHLNVSVSKIGLTLSNGTPVTSMKVGTPYHIYVNITNTGNVNETIYGVLEIYINGSAAQLPVISTVTLSPGQSFQVGTLFTPTMPGNYTVTFVPYENVGLSVPYTQSVTTIIEAS</sequence>
<evidence type="ECO:0000256" key="1">
    <source>
        <dbReference type="SAM" id="Phobius"/>
    </source>
</evidence>